<dbReference type="Proteomes" id="UP000038040">
    <property type="component" value="Unplaced"/>
</dbReference>
<feature type="signal peptide" evidence="5">
    <location>
        <begin position="1"/>
        <end position="19"/>
    </location>
</feature>
<evidence type="ECO:0000256" key="1">
    <source>
        <dbReference type="ARBA" id="ARBA00004613"/>
    </source>
</evidence>
<accession>A0A0N4UA54</accession>
<dbReference type="PANTHER" id="PTHR21700">
    <property type="entry name" value="TRANSTHYRETIN-LIKE FAMILY PROTEIN-RELATED"/>
    <property type="match status" value="1"/>
</dbReference>
<protein>
    <submittedName>
        <fullName evidence="9">Transthyretin-like family protein</fullName>
    </submittedName>
</protein>
<dbReference type="Gene3D" id="2.60.40.3330">
    <property type="match status" value="1"/>
</dbReference>
<dbReference type="EMBL" id="UYYG01000003">
    <property type="protein sequence ID" value="VDN50399.1"/>
    <property type="molecule type" value="Genomic_DNA"/>
</dbReference>
<comment type="similarity">
    <text evidence="2">Belongs to the nematode transthyretin-like family.</text>
</comment>
<name>A0A0N4UA54_DRAME</name>
<dbReference type="InterPro" id="IPR001534">
    <property type="entry name" value="Transthyretin-like"/>
</dbReference>
<evidence type="ECO:0000313" key="8">
    <source>
        <dbReference type="Proteomes" id="UP000274756"/>
    </source>
</evidence>
<dbReference type="AlphaFoldDB" id="A0A0N4UA54"/>
<feature type="chain" id="PRO_5041039173" evidence="5">
    <location>
        <begin position="20"/>
        <end position="136"/>
    </location>
</feature>
<keyword evidence="3" id="KW-0964">Secreted</keyword>
<dbReference type="InterPro" id="IPR038479">
    <property type="entry name" value="Transthyretin-like_sf"/>
</dbReference>
<sequence>MRSIVIIFIIYSVLDFCDSLCKTQHVTVIGQVGCGGRSVKNVEIELREHDTLDPDDSLNTTKSDGEGNFNIHGQECEVGSIKPYLRITHNCDDGVINPRCVIKDDISIPEQHIGGTYKMGIISLSIARNNHKRQCN</sequence>
<keyword evidence="8" id="KW-1185">Reference proteome</keyword>
<dbReference type="GO" id="GO:0009986">
    <property type="term" value="C:cell surface"/>
    <property type="evidence" value="ECO:0007669"/>
    <property type="project" value="InterPro"/>
</dbReference>
<dbReference type="PANTHER" id="PTHR21700:SF30">
    <property type="entry name" value="TRANSTHYRETIN-LIKE FAMILY PROTEIN"/>
    <property type="match status" value="1"/>
</dbReference>
<dbReference type="GO" id="GO:0005576">
    <property type="term" value="C:extracellular region"/>
    <property type="evidence" value="ECO:0007669"/>
    <property type="project" value="UniProtKB-SubCell"/>
</dbReference>
<dbReference type="OrthoDB" id="5826894at2759"/>
<dbReference type="WBParaSite" id="DME_0000400801-mRNA-1">
    <property type="protein sequence ID" value="DME_0000400801-mRNA-1"/>
    <property type="gene ID" value="DME_0000400801"/>
</dbReference>
<evidence type="ECO:0000313" key="6">
    <source>
        <dbReference type="EMBL" id="VDN50399.1"/>
    </source>
</evidence>
<evidence type="ECO:0000256" key="5">
    <source>
        <dbReference type="SAM" id="SignalP"/>
    </source>
</evidence>
<dbReference type="Pfam" id="PF01060">
    <property type="entry name" value="TTR-52"/>
    <property type="match status" value="1"/>
</dbReference>
<evidence type="ECO:0000256" key="2">
    <source>
        <dbReference type="ARBA" id="ARBA00010112"/>
    </source>
</evidence>
<comment type="subcellular location">
    <subcellularLocation>
        <location evidence="1">Secreted</location>
    </subcellularLocation>
</comment>
<reference evidence="6 8" key="2">
    <citation type="submission" date="2018-11" db="EMBL/GenBank/DDBJ databases">
        <authorList>
            <consortium name="Pathogen Informatics"/>
        </authorList>
    </citation>
    <scope>NUCLEOTIDE SEQUENCE [LARGE SCALE GENOMIC DNA]</scope>
</reference>
<keyword evidence="4 5" id="KW-0732">Signal</keyword>
<evidence type="ECO:0000313" key="7">
    <source>
        <dbReference type="Proteomes" id="UP000038040"/>
    </source>
</evidence>
<gene>
    <name evidence="6" type="ORF">DME_LOCUS372</name>
</gene>
<organism evidence="7 9">
    <name type="scientific">Dracunculus medinensis</name>
    <name type="common">Guinea worm</name>
    <dbReference type="NCBI Taxonomy" id="318479"/>
    <lineage>
        <taxon>Eukaryota</taxon>
        <taxon>Metazoa</taxon>
        <taxon>Ecdysozoa</taxon>
        <taxon>Nematoda</taxon>
        <taxon>Chromadorea</taxon>
        <taxon>Rhabditida</taxon>
        <taxon>Spirurina</taxon>
        <taxon>Dracunculoidea</taxon>
        <taxon>Dracunculidae</taxon>
        <taxon>Dracunculus</taxon>
    </lineage>
</organism>
<evidence type="ECO:0000256" key="4">
    <source>
        <dbReference type="ARBA" id="ARBA00022729"/>
    </source>
</evidence>
<dbReference type="Proteomes" id="UP000274756">
    <property type="component" value="Unassembled WGS sequence"/>
</dbReference>
<reference evidence="9" key="1">
    <citation type="submission" date="2017-02" db="UniProtKB">
        <authorList>
            <consortium name="WormBaseParasite"/>
        </authorList>
    </citation>
    <scope>IDENTIFICATION</scope>
</reference>
<evidence type="ECO:0000313" key="9">
    <source>
        <dbReference type="WBParaSite" id="DME_0000400801-mRNA-1"/>
    </source>
</evidence>
<evidence type="ECO:0000256" key="3">
    <source>
        <dbReference type="ARBA" id="ARBA00022525"/>
    </source>
</evidence>
<proteinExistence type="inferred from homology"/>